<evidence type="ECO:0000313" key="2">
    <source>
        <dbReference type="EMBL" id="TDC56737.1"/>
    </source>
</evidence>
<dbReference type="Gene3D" id="3.40.630.30">
    <property type="match status" value="1"/>
</dbReference>
<keyword evidence="2" id="KW-0808">Transferase</keyword>
<dbReference type="SUPFAM" id="SSF55729">
    <property type="entry name" value="Acyl-CoA N-acyltransferases (Nat)"/>
    <property type="match status" value="1"/>
</dbReference>
<accession>A0A4R4S1Y1</accession>
<dbReference type="GO" id="GO:1990189">
    <property type="term" value="F:protein N-terminal-serine acetyltransferase activity"/>
    <property type="evidence" value="ECO:0007669"/>
    <property type="project" value="TreeGrafter"/>
</dbReference>
<dbReference type="OrthoDB" id="4403558at2"/>
<dbReference type="GO" id="GO:0008999">
    <property type="term" value="F:protein-N-terminal-alanine acetyltransferase activity"/>
    <property type="evidence" value="ECO:0007669"/>
    <property type="project" value="TreeGrafter"/>
</dbReference>
<dbReference type="Pfam" id="PF13302">
    <property type="entry name" value="Acetyltransf_3"/>
    <property type="match status" value="1"/>
</dbReference>
<reference evidence="2 3" key="1">
    <citation type="submission" date="2019-02" db="EMBL/GenBank/DDBJ databases">
        <title>Draft genome sequences of novel Actinobacteria.</title>
        <authorList>
            <person name="Sahin N."/>
            <person name="Ay H."/>
            <person name="Saygin H."/>
        </authorList>
    </citation>
    <scope>NUCLEOTIDE SEQUENCE [LARGE SCALE GENOMIC DNA]</scope>
    <source>
        <strain evidence="2 3">KC603</strain>
    </source>
</reference>
<dbReference type="AlphaFoldDB" id="A0A4R4S1Y1"/>
<dbReference type="InterPro" id="IPR016181">
    <property type="entry name" value="Acyl_CoA_acyltransferase"/>
</dbReference>
<protein>
    <submittedName>
        <fullName evidence="2">N-acetyltransferase</fullName>
    </submittedName>
</protein>
<dbReference type="EMBL" id="SMKL01000002">
    <property type="protein sequence ID" value="TDC56737.1"/>
    <property type="molecule type" value="Genomic_DNA"/>
</dbReference>
<dbReference type="PROSITE" id="PS51186">
    <property type="entry name" value="GNAT"/>
    <property type="match status" value="1"/>
</dbReference>
<dbReference type="GO" id="GO:0005737">
    <property type="term" value="C:cytoplasm"/>
    <property type="evidence" value="ECO:0007669"/>
    <property type="project" value="TreeGrafter"/>
</dbReference>
<proteinExistence type="predicted"/>
<evidence type="ECO:0000313" key="3">
    <source>
        <dbReference type="Proteomes" id="UP000295621"/>
    </source>
</evidence>
<evidence type="ECO:0000259" key="1">
    <source>
        <dbReference type="PROSITE" id="PS51186"/>
    </source>
</evidence>
<dbReference type="PANTHER" id="PTHR43441">
    <property type="entry name" value="RIBOSOMAL-PROTEIN-SERINE ACETYLTRANSFERASE"/>
    <property type="match status" value="1"/>
</dbReference>
<organism evidence="2 3">
    <name type="scientific">Jiangella ureilytica</name>
    <dbReference type="NCBI Taxonomy" id="2530374"/>
    <lineage>
        <taxon>Bacteria</taxon>
        <taxon>Bacillati</taxon>
        <taxon>Actinomycetota</taxon>
        <taxon>Actinomycetes</taxon>
        <taxon>Jiangellales</taxon>
        <taxon>Jiangellaceae</taxon>
        <taxon>Jiangella</taxon>
    </lineage>
</organism>
<name>A0A4R4S1Y1_9ACTN</name>
<keyword evidence="3" id="KW-1185">Reference proteome</keyword>
<feature type="domain" description="N-acetyltransferase" evidence="1">
    <location>
        <begin position="8"/>
        <end position="143"/>
    </location>
</feature>
<sequence>MVDVLADPALYSFIGGTPPTLAELRTRYTRLVAGSPDDRQQWLNWIIRRRPDGRAVGTVQATVTDDGTRAEIAWVVGTAFQGQGYATAAAAALVGWLDGRGVRTIVAHVHPDHTASAAVAQRAGLRPTDRFDDGERLWVRAADVPS</sequence>
<dbReference type="Proteomes" id="UP000295621">
    <property type="component" value="Unassembled WGS sequence"/>
</dbReference>
<gene>
    <name evidence="2" type="ORF">E1212_01690</name>
</gene>
<dbReference type="InterPro" id="IPR051908">
    <property type="entry name" value="Ribosomal_N-acetyltransferase"/>
</dbReference>
<comment type="caution">
    <text evidence="2">The sequence shown here is derived from an EMBL/GenBank/DDBJ whole genome shotgun (WGS) entry which is preliminary data.</text>
</comment>
<dbReference type="PANTHER" id="PTHR43441:SF10">
    <property type="entry name" value="ACETYLTRANSFERASE"/>
    <property type="match status" value="1"/>
</dbReference>
<dbReference type="InterPro" id="IPR000182">
    <property type="entry name" value="GNAT_dom"/>
</dbReference>